<feature type="transmembrane region" description="Helical" evidence="2">
    <location>
        <begin position="165"/>
        <end position="186"/>
    </location>
</feature>
<dbReference type="Proteomes" id="UP001556220">
    <property type="component" value="Unassembled WGS sequence"/>
</dbReference>
<keyword evidence="2" id="KW-0472">Membrane</keyword>
<evidence type="ECO:0000313" key="4">
    <source>
        <dbReference type="Proteomes" id="UP001556220"/>
    </source>
</evidence>
<gene>
    <name evidence="3" type="ORF">ABQJ54_05415</name>
</gene>
<feature type="transmembrane region" description="Helical" evidence="2">
    <location>
        <begin position="70"/>
        <end position="89"/>
    </location>
</feature>
<keyword evidence="2" id="KW-0812">Transmembrane</keyword>
<feature type="transmembrane region" description="Helical" evidence="2">
    <location>
        <begin position="192"/>
        <end position="208"/>
    </location>
</feature>
<feature type="transmembrane region" description="Helical" evidence="2">
    <location>
        <begin position="101"/>
        <end position="122"/>
    </location>
</feature>
<proteinExistence type="predicted"/>
<dbReference type="EMBL" id="JBFOHK010000001">
    <property type="protein sequence ID" value="MEW9571182.1"/>
    <property type="molecule type" value="Genomic_DNA"/>
</dbReference>
<feature type="transmembrane region" description="Helical" evidence="2">
    <location>
        <begin position="220"/>
        <end position="240"/>
    </location>
</feature>
<dbReference type="Pfam" id="PF05675">
    <property type="entry name" value="DUF817"/>
    <property type="match status" value="1"/>
</dbReference>
<feature type="transmembrane region" description="Helical" evidence="2">
    <location>
        <begin position="134"/>
        <end position="153"/>
    </location>
</feature>
<feature type="transmembrane region" description="Helical" evidence="2">
    <location>
        <begin position="44"/>
        <end position="64"/>
    </location>
</feature>
<keyword evidence="4" id="KW-1185">Reference proteome</keyword>
<name>A0ABV3QBL5_9GAMM</name>
<feature type="region of interest" description="Disordered" evidence="1">
    <location>
        <begin position="298"/>
        <end position="339"/>
    </location>
</feature>
<organism evidence="3 4">
    <name type="scientific">Rhodanobacter lycopersici</name>
    <dbReference type="NCBI Taxonomy" id="3162487"/>
    <lineage>
        <taxon>Bacteria</taxon>
        <taxon>Pseudomonadati</taxon>
        <taxon>Pseudomonadota</taxon>
        <taxon>Gammaproteobacteria</taxon>
        <taxon>Lysobacterales</taxon>
        <taxon>Rhodanobacteraceae</taxon>
        <taxon>Rhodanobacter</taxon>
    </lineage>
</organism>
<dbReference type="RefSeq" id="WP_367853242.1">
    <property type="nucleotide sequence ID" value="NZ_JBFOHK010000001.1"/>
</dbReference>
<sequence>MDGSMAGPAVAIMRLDRRFGRWARTRGRVAAGAYEFLCFGLKQAAACLFGGLMVALLLASWRWYPRDAWLARYDFLTLAALAIQGVLLATKLESREEARVILLFHAVGTAMELFKTAVGSWSYPEPSLLRLGGVPLFTGFMYAAVGSYIARAWRLFDFRFTRHPPFAATVALAAAIYLNFFTHHFLPDVRPVLFVAVAWLFGPCRIHFRIRRVHRRMPLLLGFVLVALFIWLAENVGTFSHAWLYPAQRHGWHMVPFGKLGAWLLLMIISYVMVSALHRRHPAGSGCNLPAALQFHDSSPHAHPQRPECSRRTARSPVTIPNWPRPSPTKGGARKTTSS</sequence>
<protein>
    <submittedName>
        <fullName evidence="3">DUF817 domain-containing protein</fullName>
    </submittedName>
</protein>
<feature type="transmembrane region" description="Helical" evidence="2">
    <location>
        <begin position="260"/>
        <end position="277"/>
    </location>
</feature>
<dbReference type="InterPro" id="IPR008535">
    <property type="entry name" value="DUF817"/>
</dbReference>
<keyword evidence="2" id="KW-1133">Transmembrane helix</keyword>
<accession>A0ABV3QBL5</accession>
<evidence type="ECO:0000256" key="1">
    <source>
        <dbReference type="SAM" id="MobiDB-lite"/>
    </source>
</evidence>
<comment type="caution">
    <text evidence="3">The sequence shown here is derived from an EMBL/GenBank/DDBJ whole genome shotgun (WGS) entry which is preliminary data.</text>
</comment>
<evidence type="ECO:0000313" key="3">
    <source>
        <dbReference type="EMBL" id="MEW9571182.1"/>
    </source>
</evidence>
<evidence type="ECO:0000256" key="2">
    <source>
        <dbReference type="SAM" id="Phobius"/>
    </source>
</evidence>
<reference evidence="3 4" key="1">
    <citation type="submission" date="2024-06" db="EMBL/GenBank/DDBJ databases">
        <authorList>
            <person name="Woo H."/>
        </authorList>
    </citation>
    <scope>NUCLEOTIDE SEQUENCE [LARGE SCALE GENOMIC DNA]</scope>
    <source>
        <strain evidence="3 4">Si-c</strain>
    </source>
</reference>